<reference evidence="1" key="1">
    <citation type="submission" date="2022-03" db="EMBL/GenBank/DDBJ databases">
        <authorList>
            <person name="Lindestad O."/>
        </authorList>
    </citation>
    <scope>NUCLEOTIDE SEQUENCE</scope>
</reference>
<dbReference type="EMBL" id="CAKXAJ010000575">
    <property type="protein sequence ID" value="CAH2207558.1"/>
    <property type="molecule type" value="Genomic_DNA"/>
</dbReference>
<name>A0A8S4QA75_9NEOP</name>
<comment type="caution">
    <text evidence="1">The sequence shown here is derived from an EMBL/GenBank/DDBJ whole genome shotgun (WGS) entry which is preliminary data.</text>
</comment>
<accession>A0A8S4QA75</accession>
<keyword evidence="2" id="KW-1185">Reference proteome</keyword>
<proteinExistence type="predicted"/>
<dbReference type="Proteomes" id="UP000838756">
    <property type="component" value="Unassembled WGS sequence"/>
</dbReference>
<organism evidence="1 2">
    <name type="scientific">Pararge aegeria aegeria</name>
    <dbReference type="NCBI Taxonomy" id="348720"/>
    <lineage>
        <taxon>Eukaryota</taxon>
        <taxon>Metazoa</taxon>
        <taxon>Ecdysozoa</taxon>
        <taxon>Arthropoda</taxon>
        <taxon>Hexapoda</taxon>
        <taxon>Insecta</taxon>
        <taxon>Pterygota</taxon>
        <taxon>Neoptera</taxon>
        <taxon>Endopterygota</taxon>
        <taxon>Lepidoptera</taxon>
        <taxon>Glossata</taxon>
        <taxon>Ditrysia</taxon>
        <taxon>Papilionoidea</taxon>
        <taxon>Nymphalidae</taxon>
        <taxon>Satyrinae</taxon>
        <taxon>Satyrini</taxon>
        <taxon>Parargina</taxon>
        <taxon>Pararge</taxon>
    </lineage>
</organism>
<evidence type="ECO:0000313" key="1">
    <source>
        <dbReference type="EMBL" id="CAH2207558.1"/>
    </source>
</evidence>
<protein>
    <submittedName>
        <fullName evidence="1">Jg72 protein</fullName>
    </submittedName>
</protein>
<dbReference type="AlphaFoldDB" id="A0A8S4QA75"/>
<gene>
    <name evidence="1" type="primary">jg72</name>
    <name evidence="1" type="ORF">PAEG_LOCUS179</name>
</gene>
<evidence type="ECO:0000313" key="2">
    <source>
        <dbReference type="Proteomes" id="UP000838756"/>
    </source>
</evidence>
<sequence>MGTSTPRGGAVVISNFYRRKPHGIASRRLVTGSQQRFRTRYTDRGESFKFHGGQSCKLDSEGDLRAHDEHGDVLTHQLPEGRPLPTAAPDRITHSKCLAVLT</sequence>